<dbReference type="Pfam" id="PF20431">
    <property type="entry name" value="E_motif"/>
    <property type="match status" value="1"/>
</dbReference>
<dbReference type="Pfam" id="PF13041">
    <property type="entry name" value="PPR_2"/>
    <property type="match status" value="2"/>
</dbReference>
<dbReference type="PANTHER" id="PTHR47926">
    <property type="entry name" value="PENTATRICOPEPTIDE REPEAT-CONTAINING PROTEIN"/>
    <property type="match status" value="1"/>
</dbReference>
<keyword evidence="3" id="KW-1185">Reference proteome</keyword>
<dbReference type="RefSeq" id="XP_035551765.1">
    <property type="nucleotide sequence ID" value="XM_035695872.1"/>
</dbReference>
<dbReference type="AlphaFoldDB" id="A0A6P9ESI3"/>
<feature type="repeat" description="PPR" evidence="2">
    <location>
        <begin position="111"/>
        <end position="145"/>
    </location>
</feature>
<dbReference type="PROSITE" id="PS51375">
    <property type="entry name" value="PPR"/>
    <property type="match status" value="2"/>
</dbReference>
<dbReference type="InterPro" id="IPR011990">
    <property type="entry name" value="TPR-like_helical_dom_sf"/>
</dbReference>
<dbReference type="InterPro" id="IPR002885">
    <property type="entry name" value="PPR_rpt"/>
</dbReference>
<organism evidence="3 4">
    <name type="scientific">Juglans regia</name>
    <name type="common">English walnut</name>
    <dbReference type="NCBI Taxonomy" id="51240"/>
    <lineage>
        <taxon>Eukaryota</taxon>
        <taxon>Viridiplantae</taxon>
        <taxon>Streptophyta</taxon>
        <taxon>Embryophyta</taxon>
        <taxon>Tracheophyta</taxon>
        <taxon>Spermatophyta</taxon>
        <taxon>Magnoliopsida</taxon>
        <taxon>eudicotyledons</taxon>
        <taxon>Gunneridae</taxon>
        <taxon>Pentapetalae</taxon>
        <taxon>rosids</taxon>
        <taxon>fabids</taxon>
        <taxon>Fagales</taxon>
        <taxon>Juglandaceae</taxon>
        <taxon>Juglans</taxon>
    </lineage>
</organism>
<evidence type="ECO:0000256" key="2">
    <source>
        <dbReference type="PROSITE-ProRule" id="PRU00708"/>
    </source>
</evidence>
<reference evidence="4" key="1">
    <citation type="submission" date="2025-08" db="UniProtKB">
        <authorList>
            <consortium name="RefSeq"/>
        </authorList>
    </citation>
    <scope>IDENTIFICATION</scope>
    <source>
        <tissue evidence="4">Leaves</tissue>
    </source>
</reference>
<evidence type="ECO:0000313" key="3">
    <source>
        <dbReference type="Proteomes" id="UP000235220"/>
    </source>
</evidence>
<dbReference type="GO" id="GO:0003723">
    <property type="term" value="F:RNA binding"/>
    <property type="evidence" value="ECO:0007669"/>
    <property type="project" value="InterPro"/>
</dbReference>
<sequence>MKNKDVFSWTSMVNGYAKFGELELARKFFDDMPERNVISWNAMVVGYSQNNQPNEALKLFLNMVEAGLAATENTLRIQFSLILENAVVDMYAKCGSLHAAATIFNEMVERDLVSWNSMVAGYASHGHATKALVLFEQMTRLGFRPNDITFVGVLSTCSHGGLVSEGQDYFKSMKRNFWIEPKVEHYACMIDLYGRIGQLEEAYELIEKMPMGASVAAWGALLNACRMHKNVELAKVSAYKLLELDLEDSGIYSLLANILAYERRWS</sequence>
<protein>
    <submittedName>
        <fullName evidence="4">Pentatricopeptide repeat-containing protein At3g29230-like</fullName>
    </submittedName>
</protein>
<gene>
    <name evidence="4" type="primary">LOC109021250</name>
</gene>
<accession>A0A6P9ESI3</accession>
<dbReference type="FunFam" id="1.25.40.10:FF:000184">
    <property type="entry name" value="Pentatricopeptide repeat-containing protein, chloroplastic"/>
    <property type="match status" value="1"/>
</dbReference>
<dbReference type="InterPro" id="IPR046960">
    <property type="entry name" value="PPR_At4g14850-like_plant"/>
</dbReference>
<name>A0A6P9ESI3_JUGRE</name>
<evidence type="ECO:0000256" key="1">
    <source>
        <dbReference type="ARBA" id="ARBA00022737"/>
    </source>
</evidence>
<dbReference type="Proteomes" id="UP000235220">
    <property type="component" value="Chromosome 11"/>
</dbReference>
<proteinExistence type="predicted"/>
<dbReference type="InParanoid" id="A0A6P9ESI3"/>
<dbReference type="GO" id="GO:0009451">
    <property type="term" value="P:RNA modification"/>
    <property type="evidence" value="ECO:0000318"/>
    <property type="project" value="GO_Central"/>
</dbReference>
<dbReference type="NCBIfam" id="TIGR00756">
    <property type="entry name" value="PPR"/>
    <property type="match status" value="5"/>
</dbReference>
<dbReference type="GeneID" id="109021250"/>
<evidence type="ECO:0000313" key="4">
    <source>
        <dbReference type="RefSeq" id="XP_035551765.1"/>
    </source>
</evidence>
<dbReference type="InterPro" id="IPR046848">
    <property type="entry name" value="E_motif"/>
</dbReference>
<dbReference type="Gene3D" id="1.25.40.10">
    <property type="entry name" value="Tetratricopeptide repeat domain"/>
    <property type="match status" value="2"/>
</dbReference>
<dbReference type="OrthoDB" id="1882394at2759"/>
<keyword evidence="1" id="KW-0677">Repeat</keyword>
<dbReference type="PANTHER" id="PTHR47926:SF387">
    <property type="entry name" value="PENTATRICOPEPTIDE REPEAT-CONTAINING PROTEIN"/>
    <property type="match status" value="1"/>
</dbReference>
<feature type="repeat" description="PPR" evidence="2">
    <location>
        <begin position="5"/>
        <end position="39"/>
    </location>
</feature>
<dbReference type="Pfam" id="PF01535">
    <property type="entry name" value="PPR"/>
    <property type="match status" value="1"/>
</dbReference>
<dbReference type="KEGG" id="jre:109021250"/>